<comment type="caution">
    <text evidence="2">The sequence shown here is derived from an EMBL/GenBank/DDBJ whole genome shotgun (WGS) entry which is preliminary data.</text>
</comment>
<keyword evidence="3" id="KW-1185">Reference proteome</keyword>
<dbReference type="OrthoDB" id="10428312at2759"/>
<dbReference type="AlphaFoldDB" id="A0A2P5DJT2"/>
<dbReference type="EMBL" id="JXTB01000033">
    <property type="protein sequence ID" value="PON73551.1"/>
    <property type="molecule type" value="Genomic_DNA"/>
</dbReference>
<name>A0A2P5DJT2_PARAD</name>
<organism evidence="2 3">
    <name type="scientific">Parasponia andersonii</name>
    <name type="common">Sponia andersonii</name>
    <dbReference type="NCBI Taxonomy" id="3476"/>
    <lineage>
        <taxon>Eukaryota</taxon>
        <taxon>Viridiplantae</taxon>
        <taxon>Streptophyta</taxon>
        <taxon>Embryophyta</taxon>
        <taxon>Tracheophyta</taxon>
        <taxon>Spermatophyta</taxon>
        <taxon>Magnoliopsida</taxon>
        <taxon>eudicotyledons</taxon>
        <taxon>Gunneridae</taxon>
        <taxon>Pentapetalae</taxon>
        <taxon>rosids</taxon>
        <taxon>fabids</taxon>
        <taxon>Rosales</taxon>
        <taxon>Cannabaceae</taxon>
        <taxon>Parasponia</taxon>
    </lineage>
</organism>
<sequence>MEEEASSSNNNSLLPLLLLLLLLLLFLLLQVLLLLLLRHERRHRKRLPDPHGGLEVYLLPRRIFDAHLRDRDPQEHLLALHSRHPLHPEPLHVRGHLQAVAHPSVRLLEEVLVRRLLLHPHESGLPDPPALFQILQRKNPLRKP</sequence>
<dbReference type="Proteomes" id="UP000237105">
    <property type="component" value="Unassembled WGS sequence"/>
</dbReference>
<feature type="transmembrane region" description="Helical" evidence="1">
    <location>
        <begin position="12"/>
        <end position="37"/>
    </location>
</feature>
<evidence type="ECO:0000313" key="3">
    <source>
        <dbReference type="Proteomes" id="UP000237105"/>
    </source>
</evidence>
<accession>A0A2P5DJT2</accession>
<reference evidence="3" key="1">
    <citation type="submission" date="2016-06" db="EMBL/GenBank/DDBJ databases">
        <title>Parallel loss of symbiosis genes in relatives of nitrogen-fixing non-legume Parasponia.</title>
        <authorList>
            <person name="Van Velzen R."/>
            <person name="Holmer R."/>
            <person name="Bu F."/>
            <person name="Rutten L."/>
            <person name="Van Zeijl A."/>
            <person name="Liu W."/>
            <person name="Santuari L."/>
            <person name="Cao Q."/>
            <person name="Sharma T."/>
            <person name="Shen D."/>
            <person name="Roswanjaya Y."/>
            <person name="Wardhani T."/>
            <person name="Kalhor M.S."/>
            <person name="Jansen J."/>
            <person name="Van den Hoogen J."/>
            <person name="Gungor B."/>
            <person name="Hartog M."/>
            <person name="Hontelez J."/>
            <person name="Verver J."/>
            <person name="Yang W.-C."/>
            <person name="Schijlen E."/>
            <person name="Repin R."/>
            <person name="Schilthuizen M."/>
            <person name="Schranz E."/>
            <person name="Heidstra R."/>
            <person name="Miyata K."/>
            <person name="Fedorova E."/>
            <person name="Kohlen W."/>
            <person name="Bisseling T."/>
            <person name="Smit S."/>
            <person name="Geurts R."/>
        </authorList>
    </citation>
    <scope>NUCLEOTIDE SEQUENCE [LARGE SCALE GENOMIC DNA]</scope>
    <source>
        <strain evidence="3">cv. WU1-14</strain>
    </source>
</reference>
<evidence type="ECO:0008006" key="4">
    <source>
        <dbReference type="Google" id="ProtNLM"/>
    </source>
</evidence>
<evidence type="ECO:0000313" key="2">
    <source>
        <dbReference type="EMBL" id="PON73551.1"/>
    </source>
</evidence>
<evidence type="ECO:0000256" key="1">
    <source>
        <dbReference type="SAM" id="Phobius"/>
    </source>
</evidence>
<keyword evidence="1" id="KW-0472">Membrane</keyword>
<proteinExistence type="predicted"/>
<gene>
    <name evidence="2" type="ORF">PanWU01x14_057330</name>
</gene>
<protein>
    <recommendedName>
        <fullName evidence="4">Transmembrane protein</fullName>
    </recommendedName>
</protein>
<keyword evidence="1" id="KW-1133">Transmembrane helix</keyword>
<keyword evidence="1" id="KW-0812">Transmembrane</keyword>